<gene>
    <name evidence="1" type="ORF">DHETER_LOCUS14884</name>
</gene>
<sequence length="51" mass="5907">EVLNSESVTPLNRICMSLKRILDLESVMTIFWDSLHNFETVNNINKPQQST</sequence>
<proteinExistence type="predicted"/>
<organism evidence="1 2">
    <name type="scientific">Dentiscutata heterogama</name>
    <dbReference type="NCBI Taxonomy" id="1316150"/>
    <lineage>
        <taxon>Eukaryota</taxon>
        <taxon>Fungi</taxon>
        <taxon>Fungi incertae sedis</taxon>
        <taxon>Mucoromycota</taxon>
        <taxon>Glomeromycotina</taxon>
        <taxon>Glomeromycetes</taxon>
        <taxon>Diversisporales</taxon>
        <taxon>Gigasporaceae</taxon>
        <taxon>Dentiscutata</taxon>
    </lineage>
</organism>
<evidence type="ECO:0000313" key="1">
    <source>
        <dbReference type="EMBL" id="CAG8755058.1"/>
    </source>
</evidence>
<protein>
    <submittedName>
        <fullName evidence="1">6363_t:CDS:1</fullName>
    </submittedName>
</protein>
<reference evidence="1" key="1">
    <citation type="submission" date="2021-06" db="EMBL/GenBank/DDBJ databases">
        <authorList>
            <person name="Kallberg Y."/>
            <person name="Tangrot J."/>
            <person name="Rosling A."/>
        </authorList>
    </citation>
    <scope>NUCLEOTIDE SEQUENCE</scope>
    <source>
        <strain evidence="1">IL203A</strain>
    </source>
</reference>
<keyword evidence="2" id="KW-1185">Reference proteome</keyword>
<evidence type="ECO:0000313" key="2">
    <source>
        <dbReference type="Proteomes" id="UP000789702"/>
    </source>
</evidence>
<feature type="non-terminal residue" evidence="1">
    <location>
        <position position="51"/>
    </location>
</feature>
<name>A0ACA9QKA8_9GLOM</name>
<accession>A0ACA9QKA8</accession>
<dbReference type="Proteomes" id="UP000789702">
    <property type="component" value="Unassembled WGS sequence"/>
</dbReference>
<comment type="caution">
    <text evidence="1">The sequence shown here is derived from an EMBL/GenBank/DDBJ whole genome shotgun (WGS) entry which is preliminary data.</text>
</comment>
<dbReference type="EMBL" id="CAJVPU010048156">
    <property type="protein sequence ID" value="CAG8755058.1"/>
    <property type="molecule type" value="Genomic_DNA"/>
</dbReference>
<feature type="non-terminal residue" evidence="1">
    <location>
        <position position="1"/>
    </location>
</feature>